<dbReference type="GeneID" id="125779963"/>
<feature type="compositionally biased region" description="Polar residues" evidence="1">
    <location>
        <begin position="73"/>
        <end position="82"/>
    </location>
</feature>
<dbReference type="RefSeq" id="XP_049317224.1">
    <property type="nucleotide sequence ID" value="XM_049461267.1"/>
</dbReference>
<dbReference type="RefSeq" id="XP_049317223.1">
    <property type="nucleotide sequence ID" value="XM_049461266.1"/>
</dbReference>
<evidence type="ECO:0000313" key="7">
    <source>
        <dbReference type="RefSeq" id="XP_049317224.1"/>
    </source>
</evidence>
<feature type="region of interest" description="Disordered" evidence="1">
    <location>
        <begin position="172"/>
        <end position="194"/>
    </location>
</feature>
<sequence length="346" mass="36936">MFLIPKKFEQTLRASPIQPATPAQPGSGLNPEFHRGCTGKAHACGTLKSRLAANNNTSTHKNGVHTQHQANATLSAKSNPRKNSISSETISDSGSENSASWHSNDSMVSPNGRTTMDGASTPITQKVGGAKPALAKKPMLSAHSKEYAVAMAKALKAVDTPRSPMLSVKRAQSQQRNATARTASPAPATTNSVSRRMRLHSDGDHSAENSLASSANTSMTAINSAQQSTFERTQKYRSFRVAGRKNTATANANMNARPPWNSGAGMRNNNNMSIYASHSGNNSSASGSGCTAASSLSNRSFRSSLRRNTREALNWQAIWERSLALRGYGANSGVFKNYDEAIKQQV</sequence>
<feature type="compositionally biased region" description="Low complexity" evidence="1">
    <location>
        <begin position="246"/>
        <end position="256"/>
    </location>
</feature>
<feature type="compositionally biased region" description="Polar residues" evidence="1">
    <location>
        <begin position="99"/>
        <end position="124"/>
    </location>
</feature>
<proteinExistence type="predicted"/>
<evidence type="ECO:0000256" key="1">
    <source>
        <dbReference type="SAM" id="MobiDB-lite"/>
    </source>
</evidence>
<protein>
    <submittedName>
        <fullName evidence="3 4">Autotransporter adhesin BpaC-like</fullName>
    </submittedName>
</protein>
<evidence type="ECO:0000313" key="6">
    <source>
        <dbReference type="RefSeq" id="XP_049317223.1"/>
    </source>
</evidence>
<evidence type="ECO:0000313" key="3">
    <source>
        <dbReference type="RefSeq" id="XP_049317220.1"/>
    </source>
</evidence>
<evidence type="ECO:0000313" key="5">
    <source>
        <dbReference type="RefSeq" id="XP_049317222.1"/>
    </source>
</evidence>
<evidence type="ECO:0000313" key="4">
    <source>
        <dbReference type="RefSeq" id="XP_049317221.1"/>
    </source>
</evidence>
<name>A0ABM3K6W4_BACDO</name>
<dbReference type="RefSeq" id="XP_049317220.1">
    <property type="nucleotide sequence ID" value="XM_049461263.1"/>
</dbReference>
<dbReference type="RefSeq" id="XP_049317222.1">
    <property type="nucleotide sequence ID" value="XM_049461265.1"/>
</dbReference>
<feature type="compositionally biased region" description="Low complexity" evidence="1">
    <location>
        <begin position="83"/>
        <end position="98"/>
    </location>
</feature>
<evidence type="ECO:0000313" key="2">
    <source>
        <dbReference type="Proteomes" id="UP001652620"/>
    </source>
</evidence>
<feature type="region of interest" description="Disordered" evidence="1">
    <location>
        <begin position="243"/>
        <end position="302"/>
    </location>
</feature>
<gene>
    <name evidence="3 4 5 6 7" type="primary">LOC125779963</name>
</gene>
<reference evidence="3 4" key="1">
    <citation type="submission" date="2025-05" db="UniProtKB">
        <authorList>
            <consortium name="RefSeq"/>
        </authorList>
    </citation>
    <scope>IDENTIFICATION</scope>
    <source>
        <tissue evidence="3 4">Adult</tissue>
    </source>
</reference>
<dbReference type="RefSeq" id="XP_049317221.1">
    <property type="nucleotide sequence ID" value="XM_049461264.1"/>
</dbReference>
<feature type="region of interest" description="Disordered" evidence="1">
    <location>
        <begin position="12"/>
        <end position="34"/>
    </location>
</feature>
<accession>A0ABM3K6W4</accession>
<organism evidence="2 5">
    <name type="scientific">Bactrocera dorsalis</name>
    <name type="common">Oriental fruit fly</name>
    <name type="synonym">Dacus dorsalis</name>
    <dbReference type="NCBI Taxonomy" id="27457"/>
    <lineage>
        <taxon>Eukaryota</taxon>
        <taxon>Metazoa</taxon>
        <taxon>Ecdysozoa</taxon>
        <taxon>Arthropoda</taxon>
        <taxon>Hexapoda</taxon>
        <taxon>Insecta</taxon>
        <taxon>Pterygota</taxon>
        <taxon>Neoptera</taxon>
        <taxon>Endopterygota</taxon>
        <taxon>Diptera</taxon>
        <taxon>Brachycera</taxon>
        <taxon>Muscomorpha</taxon>
        <taxon>Tephritoidea</taxon>
        <taxon>Tephritidae</taxon>
        <taxon>Bactrocera</taxon>
        <taxon>Bactrocera</taxon>
    </lineage>
</organism>
<feature type="compositionally biased region" description="Low complexity" evidence="1">
    <location>
        <begin position="276"/>
        <end position="302"/>
    </location>
</feature>
<dbReference type="Proteomes" id="UP001652620">
    <property type="component" value="Unplaced"/>
</dbReference>
<feature type="compositionally biased region" description="Low complexity" evidence="1">
    <location>
        <begin position="176"/>
        <end position="192"/>
    </location>
</feature>
<feature type="region of interest" description="Disordered" evidence="1">
    <location>
        <begin position="73"/>
        <end position="131"/>
    </location>
</feature>
<keyword evidence="2" id="KW-1185">Reference proteome</keyword>